<dbReference type="InterPro" id="IPR039426">
    <property type="entry name" value="TonB-dep_rcpt-like"/>
</dbReference>
<comment type="similarity">
    <text evidence="10 11">Belongs to the TonB-dependent receptor family.</text>
</comment>
<keyword evidence="5" id="KW-0732">Signal</keyword>
<comment type="caution">
    <text evidence="14">The sequence shown here is derived from an EMBL/GenBank/DDBJ whole genome shotgun (WGS) entry which is preliminary data.</text>
</comment>
<reference evidence="14" key="1">
    <citation type="journal article" date="2021" name="bioRxiv">
        <title>Unraveling nitrogen, sulfur and carbon metabolic pathways and microbial community transcriptional responses to substrate deprivation and toxicity stresses in a bioreactor mimicking anoxic brackish coastal sediment conditions.</title>
        <authorList>
            <person name="Martins P.D."/>
            <person name="Echeveste M.J."/>
            <person name="Arshad A."/>
            <person name="Kurth J."/>
            <person name="Ouboter H."/>
            <person name="Jetten M.S.M."/>
            <person name="Welte C.U."/>
        </authorList>
    </citation>
    <scope>NUCLEOTIDE SEQUENCE</scope>
    <source>
        <strain evidence="14">MAG_39</strain>
    </source>
</reference>
<evidence type="ECO:0000256" key="5">
    <source>
        <dbReference type="ARBA" id="ARBA00022729"/>
    </source>
</evidence>
<dbReference type="GO" id="GO:0044718">
    <property type="term" value="P:siderophore transmembrane transport"/>
    <property type="evidence" value="ECO:0007669"/>
    <property type="project" value="TreeGrafter"/>
</dbReference>
<dbReference type="CDD" id="cd01347">
    <property type="entry name" value="ligand_gated_channel"/>
    <property type="match status" value="1"/>
</dbReference>
<dbReference type="GO" id="GO:0009279">
    <property type="term" value="C:cell outer membrane"/>
    <property type="evidence" value="ECO:0007669"/>
    <property type="project" value="UniProtKB-SubCell"/>
</dbReference>
<dbReference type="Pfam" id="PF07715">
    <property type="entry name" value="Plug"/>
    <property type="match status" value="1"/>
</dbReference>
<evidence type="ECO:0000256" key="9">
    <source>
        <dbReference type="ARBA" id="ARBA00023237"/>
    </source>
</evidence>
<keyword evidence="3 10" id="KW-1134">Transmembrane beta strand</keyword>
<feature type="domain" description="TonB-dependent receptor plug" evidence="13">
    <location>
        <begin position="61"/>
        <end position="172"/>
    </location>
</feature>
<keyword evidence="4 10" id="KW-0812">Transmembrane</keyword>
<organism evidence="14 15">
    <name type="scientific">Candidatus Nitrobium versatile</name>
    <dbReference type="NCBI Taxonomy" id="2884831"/>
    <lineage>
        <taxon>Bacteria</taxon>
        <taxon>Pseudomonadati</taxon>
        <taxon>Nitrospirota</taxon>
        <taxon>Nitrospiria</taxon>
        <taxon>Nitrospirales</taxon>
        <taxon>Nitrospiraceae</taxon>
        <taxon>Candidatus Nitrobium</taxon>
    </lineage>
</organism>
<evidence type="ECO:0000256" key="2">
    <source>
        <dbReference type="ARBA" id="ARBA00022448"/>
    </source>
</evidence>
<keyword evidence="8 14" id="KW-0675">Receptor</keyword>
<comment type="subcellular location">
    <subcellularLocation>
        <location evidence="1 10">Cell outer membrane</location>
        <topology evidence="1 10">Multi-pass membrane protein</topology>
    </subcellularLocation>
</comment>
<evidence type="ECO:0000256" key="11">
    <source>
        <dbReference type="RuleBase" id="RU003357"/>
    </source>
</evidence>
<dbReference type="AlphaFoldDB" id="A0A953JFF2"/>
<evidence type="ECO:0000259" key="12">
    <source>
        <dbReference type="Pfam" id="PF00593"/>
    </source>
</evidence>
<dbReference type="InterPro" id="IPR012910">
    <property type="entry name" value="Plug_dom"/>
</dbReference>
<dbReference type="PROSITE" id="PS52016">
    <property type="entry name" value="TONB_DEPENDENT_REC_3"/>
    <property type="match status" value="1"/>
</dbReference>
<dbReference type="Proteomes" id="UP000705867">
    <property type="component" value="Unassembled WGS sequence"/>
</dbReference>
<sequence>MGVRSLMFLIGAALTAVPFLFPLTGFAQTETRTAFLHRDEESLIFQEIPSIYGASRFEQEVYEAPSSVSIITADEIRKYGYRNLADVLHGVRGFFVTYDRNYHYIGVRGFARPGDFNTRILLLVDGHRLNDNIYEQASIGTLSLIDVDLIDRIEIIRGPGSSLYGSNAFFGVISIITRSGRHLKGFEASGEVGSFSSRQGRISYGNRYARGMETLLSGTAYESRGQSTIYYREFDDPVTNGGKVENGDGDRFHSLFAKQSFRDFTLEAAFVRRQKEIPTASYGTVFNDSRNQTIDSQSFLDLRYEHSYSGQFEAMARVFYDHYSYDGDYVYDRAAPDGTGSRVLNTDYAQGDWWGAEVQLTGRFHERHRIVVGAEYRITIRQEQGNYDTEVYLDDRRKSRNWAFYFQDEVSLHDALVLNAGVRLDQYQTFGSTVTPRAALIYRPFERTYLKFLYGKAFRAPNAYENYYRDFGVIKANPDLRPEMVSTYEAILERYFGENYRGALSAFYYRIHDLISQQTDPSDGLLVFRNVDEVKARGLELEVEGKWDGGWEGRIRYALQKAQDGKSGERLTNSPEHVASFAVTVPLTGQRLFSSLEEQYVSRRKTRGGGTTGSYFLTNITLFGRGVVKGLEMSGSVYNLFDTKYEDPGGAEHLQDAILQDGRSFRVKLTWNF</sequence>
<accession>A0A953JFF2</accession>
<keyword evidence="7 10" id="KW-0472">Membrane</keyword>
<feature type="domain" description="TonB-dependent receptor-like beta-barrel" evidence="12">
    <location>
        <begin position="261"/>
        <end position="640"/>
    </location>
</feature>
<evidence type="ECO:0000256" key="1">
    <source>
        <dbReference type="ARBA" id="ARBA00004571"/>
    </source>
</evidence>
<keyword evidence="9 10" id="KW-0998">Cell outer membrane</keyword>
<dbReference type="InterPro" id="IPR000531">
    <property type="entry name" value="Beta-barrel_TonB"/>
</dbReference>
<dbReference type="PANTHER" id="PTHR30069:SF29">
    <property type="entry name" value="HEMOGLOBIN AND HEMOGLOBIN-HAPTOGLOBIN-BINDING PROTEIN 1-RELATED"/>
    <property type="match status" value="1"/>
</dbReference>
<evidence type="ECO:0000256" key="10">
    <source>
        <dbReference type="PROSITE-ProRule" id="PRU01360"/>
    </source>
</evidence>
<gene>
    <name evidence="14" type="ORF">K8I29_15795</name>
</gene>
<evidence type="ECO:0000256" key="7">
    <source>
        <dbReference type="ARBA" id="ARBA00023136"/>
    </source>
</evidence>
<dbReference type="Pfam" id="PF00593">
    <property type="entry name" value="TonB_dep_Rec_b-barrel"/>
    <property type="match status" value="1"/>
</dbReference>
<name>A0A953JFF2_9BACT</name>
<dbReference type="Gene3D" id="2.40.170.20">
    <property type="entry name" value="TonB-dependent receptor, beta-barrel domain"/>
    <property type="match status" value="1"/>
</dbReference>
<proteinExistence type="inferred from homology"/>
<evidence type="ECO:0000256" key="6">
    <source>
        <dbReference type="ARBA" id="ARBA00023077"/>
    </source>
</evidence>
<keyword evidence="2 10" id="KW-0813">Transport</keyword>
<keyword evidence="6 11" id="KW-0798">TonB box</keyword>
<reference evidence="14" key="2">
    <citation type="submission" date="2021-08" db="EMBL/GenBank/DDBJ databases">
        <authorList>
            <person name="Dalcin Martins P."/>
        </authorList>
    </citation>
    <scope>NUCLEOTIDE SEQUENCE</scope>
    <source>
        <strain evidence="14">MAG_39</strain>
    </source>
</reference>
<dbReference type="SUPFAM" id="SSF56935">
    <property type="entry name" value="Porins"/>
    <property type="match status" value="1"/>
</dbReference>
<evidence type="ECO:0000313" key="14">
    <source>
        <dbReference type="EMBL" id="MBZ0157660.1"/>
    </source>
</evidence>
<evidence type="ECO:0000256" key="4">
    <source>
        <dbReference type="ARBA" id="ARBA00022692"/>
    </source>
</evidence>
<dbReference type="PANTHER" id="PTHR30069">
    <property type="entry name" value="TONB-DEPENDENT OUTER MEMBRANE RECEPTOR"/>
    <property type="match status" value="1"/>
</dbReference>
<dbReference type="InterPro" id="IPR036942">
    <property type="entry name" value="Beta-barrel_TonB_sf"/>
</dbReference>
<evidence type="ECO:0000256" key="3">
    <source>
        <dbReference type="ARBA" id="ARBA00022452"/>
    </source>
</evidence>
<dbReference type="GO" id="GO:0015344">
    <property type="term" value="F:siderophore uptake transmembrane transporter activity"/>
    <property type="evidence" value="ECO:0007669"/>
    <property type="project" value="TreeGrafter"/>
</dbReference>
<evidence type="ECO:0000259" key="13">
    <source>
        <dbReference type="Pfam" id="PF07715"/>
    </source>
</evidence>
<evidence type="ECO:0000313" key="15">
    <source>
        <dbReference type="Proteomes" id="UP000705867"/>
    </source>
</evidence>
<dbReference type="InterPro" id="IPR037066">
    <property type="entry name" value="Plug_dom_sf"/>
</dbReference>
<protein>
    <submittedName>
        <fullName evidence="14">TonB-dependent receptor</fullName>
    </submittedName>
</protein>
<evidence type="ECO:0000256" key="8">
    <source>
        <dbReference type="ARBA" id="ARBA00023170"/>
    </source>
</evidence>
<dbReference type="EMBL" id="JAIOIV010000125">
    <property type="protein sequence ID" value="MBZ0157660.1"/>
    <property type="molecule type" value="Genomic_DNA"/>
</dbReference>
<dbReference type="Gene3D" id="2.170.130.10">
    <property type="entry name" value="TonB-dependent receptor, plug domain"/>
    <property type="match status" value="1"/>
</dbReference>